<dbReference type="GO" id="GO:0016192">
    <property type="term" value="P:vesicle-mediated transport"/>
    <property type="evidence" value="ECO:0007669"/>
    <property type="project" value="UniProtKB-KW"/>
</dbReference>
<dbReference type="PANTHER" id="PTHR13402">
    <property type="entry name" value="RGPR-RELATED"/>
    <property type="match status" value="1"/>
</dbReference>
<accession>A0A4C1YWY7</accession>
<dbReference type="GO" id="GO:0070971">
    <property type="term" value="C:endoplasmic reticulum exit site"/>
    <property type="evidence" value="ECO:0007669"/>
    <property type="project" value="TreeGrafter"/>
</dbReference>
<feature type="region of interest" description="Disordered" evidence="6">
    <location>
        <begin position="495"/>
        <end position="519"/>
    </location>
</feature>
<dbReference type="AlphaFoldDB" id="A0A4C1YWY7"/>
<dbReference type="Gene3D" id="1.25.40.1030">
    <property type="match status" value="1"/>
</dbReference>
<name>A0A4C1YWY7_EUMVA</name>
<evidence type="ECO:0000256" key="1">
    <source>
        <dbReference type="ARBA" id="ARBA00004240"/>
    </source>
</evidence>
<evidence type="ECO:0000313" key="8">
    <source>
        <dbReference type="EMBL" id="GBP78865.1"/>
    </source>
</evidence>
<comment type="subcellular location">
    <subcellularLocation>
        <location evidence="1">Endoplasmic reticulum</location>
    </subcellularLocation>
</comment>
<gene>
    <name evidence="8" type="primary">SEC16A</name>
    <name evidence="8" type="ORF">EVAR_81127_1</name>
</gene>
<keyword evidence="4" id="KW-0256">Endoplasmic reticulum</keyword>
<dbReference type="EMBL" id="BGZK01001389">
    <property type="protein sequence ID" value="GBP78865.1"/>
    <property type="molecule type" value="Genomic_DNA"/>
</dbReference>
<dbReference type="PANTHER" id="PTHR13402:SF6">
    <property type="entry name" value="SECRETORY 16, ISOFORM I"/>
    <property type="match status" value="1"/>
</dbReference>
<organism evidence="8 9">
    <name type="scientific">Eumeta variegata</name>
    <name type="common">Bagworm moth</name>
    <name type="synonym">Eumeta japonica</name>
    <dbReference type="NCBI Taxonomy" id="151549"/>
    <lineage>
        <taxon>Eukaryota</taxon>
        <taxon>Metazoa</taxon>
        <taxon>Ecdysozoa</taxon>
        <taxon>Arthropoda</taxon>
        <taxon>Hexapoda</taxon>
        <taxon>Insecta</taxon>
        <taxon>Pterygota</taxon>
        <taxon>Neoptera</taxon>
        <taxon>Endopterygota</taxon>
        <taxon>Lepidoptera</taxon>
        <taxon>Glossata</taxon>
        <taxon>Ditrysia</taxon>
        <taxon>Tineoidea</taxon>
        <taxon>Psychidae</taxon>
        <taxon>Oiketicinae</taxon>
        <taxon>Eumeta</taxon>
    </lineage>
</organism>
<evidence type="ECO:0000256" key="3">
    <source>
        <dbReference type="ARBA" id="ARBA00022448"/>
    </source>
</evidence>
<evidence type="ECO:0000256" key="5">
    <source>
        <dbReference type="ARBA" id="ARBA00022892"/>
    </source>
</evidence>
<dbReference type="GO" id="GO:0007030">
    <property type="term" value="P:Golgi organization"/>
    <property type="evidence" value="ECO:0007669"/>
    <property type="project" value="TreeGrafter"/>
</dbReference>
<keyword evidence="5" id="KW-0931">ER-Golgi transport</keyword>
<dbReference type="Proteomes" id="UP000299102">
    <property type="component" value="Unassembled WGS sequence"/>
</dbReference>
<evidence type="ECO:0000313" key="9">
    <source>
        <dbReference type="Proteomes" id="UP000299102"/>
    </source>
</evidence>
<evidence type="ECO:0000256" key="4">
    <source>
        <dbReference type="ARBA" id="ARBA00022824"/>
    </source>
</evidence>
<comment type="caution">
    <text evidence="8">The sequence shown here is derived from an EMBL/GenBank/DDBJ whole genome shotgun (WGS) entry which is preliminary data.</text>
</comment>
<sequence length="709" mass="77891">MSNELWGHALHLAAWSDRRTRAAVAARFVAAQPPSDPLHTLYAALAGRQPPVATCVTDARWADWRPHLAVLLANPSAKPEHDKRTVTQLGDSLMTRGLLYSAQFCYLTAGVEWSRHPMAPLAPTSSSPSQTTQPPRLTLLLAPTHATRLQHFASNRAIFATEIYEYARSLHDPDYVITELQVYKLVMASRLADCGRDGRALAYTEMAARAVSRTPQLYSTRFIAQLAEFADKLKYHEEGVQEASALDDEGAESEGSSRHLRWLHELQALANAHSHAPTPVHHPVPMQEPSAMAVPEAMPAPVPLYWTPEQAAAQHQQPLQQLPPENINYSAEHLTTTVPAPVPAPQVEQVYDYNAQYYTHNAEEGASYATHDWGHAETTAPPTQPLDLSDPATPYAYQQPLGRYHATAPVSTALASATPSGKQEIRGLRPPTARVLPRTLPDDSSSSTGTVNKLPVLVEALEMVEYTRSPGLRRRVHPKHDAVSVGFGSHVVRQSCDSPRTVRRTPSLNSETDGERTRQPLSDLDIQLAHRPCPLGPDPPPLPDSPGRQYVTHRPLHPDRCGTLISNTVDVWARTHTASPVAVASTDPYKPIVFGGTYPIEVPASPLDAGPQPSPPPTHRHVKPIIDKEAHRRHLRKTIEQSLDKFEAIMARRSHGGGKNVDVRRENGEATRHVYTFNIDEPVAAQKLAQAAAAAAPHTFDIDEPLGYF</sequence>
<dbReference type="GO" id="GO:0012507">
    <property type="term" value="C:ER to Golgi transport vesicle membrane"/>
    <property type="evidence" value="ECO:0007669"/>
    <property type="project" value="TreeGrafter"/>
</dbReference>
<keyword evidence="3" id="KW-0813">Transport</keyword>
<dbReference type="Pfam" id="PF12931">
    <property type="entry name" value="TPR_Sec16"/>
    <property type="match status" value="1"/>
</dbReference>
<evidence type="ECO:0000256" key="2">
    <source>
        <dbReference type="ARBA" id="ARBA00005927"/>
    </source>
</evidence>
<dbReference type="STRING" id="151549.A0A4C1YWY7"/>
<evidence type="ECO:0000259" key="7">
    <source>
        <dbReference type="Pfam" id="PF12931"/>
    </source>
</evidence>
<feature type="domain" description="Sec16 Sec23-binding" evidence="7">
    <location>
        <begin position="2"/>
        <end position="238"/>
    </location>
</feature>
<reference evidence="8 9" key="1">
    <citation type="journal article" date="2019" name="Commun. Biol.">
        <title>The bagworm genome reveals a unique fibroin gene that provides high tensile strength.</title>
        <authorList>
            <person name="Kono N."/>
            <person name="Nakamura H."/>
            <person name="Ohtoshi R."/>
            <person name="Tomita M."/>
            <person name="Numata K."/>
            <person name="Arakawa K."/>
        </authorList>
    </citation>
    <scope>NUCLEOTIDE SEQUENCE [LARGE SCALE GENOMIC DNA]</scope>
</reference>
<dbReference type="OrthoDB" id="8918678at2759"/>
<comment type="similarity">
    <text evidence="2">Belongs to the SEC16 family.</text>
</comment>
<dbReference type="GO" id="GO:0070973">
    <property type="term" value="P:protein localization to endoplasmic reticulum exit site"/>
    <property type="evidence" value="ECO:0007669"/>
    <property type="project" value="TreeGrafter"/>
</dbReference>
<dbReference type="InterPro" id="IPR024298">
    <property type="entry name" value="Sec16_Sec23-bd"/>
</dbReference>
<proteinExistence type="inferred from homology"/>
<keyword evidence="9" id="KW-1185">Reference proteome</keyword>
<evidence type="ECO:0000256" key="6">
    <source>
        <dbReference type="SAM" id="MobiDB-lite"/>
    </source>
</evidence>
<dbReference type="CDD" id="cd09233">
    <property type="entry name" value="ACE1-Sec16-like"/>
    <property type="match status" value="1"/>
</dbReference>
<protein>
    <submittedName>
        <fullName evidence="8">Protein transport protein Sec16A</fullName>
    </submittedName>
</protein>